<keyword evidence="3" id="KW-1003">Cell membrane</keyword>
<dbReference type="SUPFAM" id="SSF161098">
    <property type="entry name" value="MetI-like"/>
    <property type="match status" value="1"/>
</dbReference>
<dbReference type="PANTHER" id="PTHR43386">
    <property type="entry name" value="OLIGOPEPTIDE TRANSPORT SYSTEM PERMEASE PROTEIN APPC"/>
    <property type="match status" value="1"/>
</dbReference>
<evidence type="ECO:0000256" key="8">
    <source>
        <dbReference type="ARBA" id="ARBA00023136"/>
    </source>
</evidence>
<dbReference type="RefSeq" id="WP_046467245.1">
    <property type="nucleotide sequence ID" value="NZ_JAUOQO010000004.1"/>
</dbReference>
<evidence type="ECO:0000313" key="12">
    <source>
        <dbReference type="Proteomes" id="UP001170310"/>
    </source>
</evidence>
<organism evidence="11 12">
    <name type="scientific">Staphylococcus pasteuri_A</name>
    <dbReference type="NCBI Taxonomy" id="3062664"/>
    <lineage>
        <taxon>Bacteria</taxon>
        <taxon>Bacillati</taxon>
        <taxon>Bacillota</taxon>
        <taxon>Bacilli</taxon>
        <taxon>Bacillales</taxon>
        <taxon>Staphylococcaceae</taxon>
        <taxon>Staphylococcus</taxon>
    </lineage>
</organism>
<name>A0AAW7YS97_9STAP</name>
<comment type="similarity">
    <text evidence="9">Belongs to the binding-protein-dependent transport system permease family.</text>
</comment>
<feature type="transmembrane region" description="Helical" evidence="9">
    <location>
        <begin position="190"/>
        <end position="217"/>
    </location>
</feature>
<evidence type="ECO:0000256" key="7">
    <source>
        <dbReference type="ARBA" id="ARBA00023112"/>
    </source>
</evidence>
<evidence type="ECO:0000256" key="2">
    <source>
        <dbReference type="ARBA" id="ARBA00022448"/>
    </source>
</evidence>
<feature type="transmembrane region" description="Helical" evidence="9">
    <location>
        <begin position="42"/>
        <end position="63"/>
    </location>
</feature>
<reference evidence="11" key="1">
    <citation type="submission" date="2023-07" db="EMBL/GenBank/DDBJ databases">
        <title>Genome content predicts the carbon catabolic preferences of heterotrophic bacteria.</title>
        <authorList>
            <person name="Gralka M."/>
        </authorList>
    </citation>
    <scope>NUCLEOTIDE SEQUENCE</scope>
    <source>
        <strain evidence="11">E2R20</strain>
    </source>
</reference>
<dbReference type="Gene3D" id="1.10.3720.10">
    <property type="entry name" value="MetI-like"/>
    <property type="match status" value="1"/>
</dbReference>
<proteinExistence type="inferred from homology"/>
<comment type="subcellular location">
    <subcellularLocation>
        <location evidence="1 9">Cell membrane</location>
        <topology evidence="1 9">Multi-pass membrane protein</topology>
    </subcellularLocation>
</comment>
<evidence type="ECO:0000256" key="1">
    <source>
        <dbReference type="ARBA" id="ARBA00004651"/>
    </source>
</evidence>
<keyword evidence="2 9" id="KW-0813">Transport</keyword>
<evidence type="ECO:0000256" key="4">
    <source>
        <dbReference type="ARBA" id="ARBA00022596"/>
    </source>
</evidence>
<feature type="domain" description="ABC transmembrane type-1" evidence="10">
    <location>
        <begin position="188"/>
        <end position="376"/>
    </location>
</feature>
<feature type="transmembrane region" description="Helical" evidence="9">
    <location>
        <begin position="229"/>
        <end position="259"/>
    </location>
</feature>
<protein>
    <submittedName>
        <fullName evidence="11">ABC transporter permease</fullName>
    </submittedName>
</protein>
<keyword evidence="5 9" id="KW-0812">Transmembrane</keyword>
<dbReference type="PROSITE" id="PS50928">
    <property type="entry name" value="ABC_TM1"/>
    <property type="match status" value="1"/>
</dbReference>
<dbReference type="Proteomes" id="UP001170310">
    <property type="component" value="Unassembled WGS sequence"/>
</dbReference>
<keyword evidence="8 9" id="KW-0472">Membrane</keyword>
<dbReference type="PANTHER" id="PTHR43386:SF1">
    <property type="entry name" value="D,D-DIPEPTIDE TRANSPORT SYSTEM PERMEASE PROTEIN DDPC-RELATED"/>
    <property type="match status" value="1"/>
</dbReference>
<dbReference type="Pfam" id="PF00528">
    <property type="entry name" value="BPD_transp_1"/>
    <property type="match status" value="1"/>
</dbReference>
<feature type="transmembrane region" description="Helical" evidence="9">
    <location>
        <begin position="12"/>
        <end position="35"/>
    </location>
</feature>
<dbReference type="InterPro" id="IPR050366">
    <property type="entry name" value="BP-dependent_transpt_permease"/>
</dbReference>
<feature type="transmembrane region" description="Helical" evidence="9">
    <location>
        <begin position="355"/>
        <end position="375"/>
    </location>
</feature>
<dbReference type="GO" id="GO:0055085">
    <property type="term" value="P:transmembrane transport"/>
    <property type="evidence" value="ECO:0007669"/>
    <property type="project" value="InterPro"/>
</dbReference>
<dbReference type="InterPro" id="IPR035906">
    <property type="entry name" value="MetI-like_sf"/>
</dbReference>
<dbReference type="AlphaFoldDB" id="A0AAW7YS97"/>
<evidence type="ECO:0000256" key="6">
    <source>
        <dbReference type="ARBA" id="ARBA00022989"/>
    </source>
</evidence>
<keyword evidence="6 9" id="KW-1133">Transmembrane helix</keyword>
<feature type="transmembrane region" description="Helical" evidence="9">
    <location>
        <begin position="75"/>
        <end position="100"/>
    </location>
</feature>
<evidence type="ECO:0000256" key="5">
    <source>
        <dbReference type="ARBA" id="ARBA00022692"/>
    </source>
</evidence>
<keyword evidence="7" id="KW-0921">Nickel transport</keyword>
<gene>
    <name evidence="11" type="ORF">Q4528_05120</name>
</gene>
<feature type="transmembrane region" description="Helical" evidence="9">
    <location>
        <begin position="126"/>
        <end position="148"/>
    </location>
</feature>
<evidence type="ECO:0000313" key="11">
    <source>
        <dbReference type="EMBL" id="MDO6573536.1"/>
    </source>
</evidence>
<dbReference type="EMBL" id="JAUOQO010000004">
    <property type="protein sequence ID" value="MDO6573536.1"/>
    <property type="molecule type" value="Genomic_DNA"/>
</dbReference>
<dbReference type="InterPro" id="IPR000515">
    <property type="entry name" value="MetI-like"/>
</dbReference>
<keyword evidence="4" id="KW-0533">Nickel</keyword>
<dbReference type="GO" id="GO:0015675">
    <property type="term" value="P:nickel cation transport"/>
    <property type="evidence" value="ECO:0007669"/>
    <property type="project" value="UniProtKB-KW"/>
</dbReference>
<feature type="transmembrane region" description="Helical" evidence="9">
    <location>
        <begin position="312"/>
        <end position="334"/>
    </location>
</feature>
<keyword evidence="12" id="KW-1185">Reference proteome</keyword>
<dbReference type="CDD" id="cd06261">
    <property type="entry name" value="TM_PBP2"/>
    <property type="match status" value="1"/>
</dbReference>
<keyword evidence="7" id="KW-0406">Ion transport</keyword>
<accession>A0AAW7YS97</accession>
<comment type="caution">
    <text evidence="11">The sequence shown here is derived from an EMBL/GenBank/DDBJ whole genome shotgun (WGS) entry which is preliminary data.</text>
</comment>
<evidence type="ECO:0000259" key="10">
    <source>
        <dbReference type="PROSITE" id="PS50928"/>
    </source>
</evidence>
<evidence type="ECO:0000256" key="3">
    <source>
        <dbReference type="ARBA" id="ARBA00022475"/>
    </source>
</evidence>
<evidence type="ECO:0000256" key="9">
    <source>
        <dbReference type="RuleBase" id="RU363032"/>
    </source>
</evidence>
<sequence length="388" mass="43007">MPQISITKLSSLQLFTISAVSVFVLTFVTTLLNLFKGNVSNTFYIAQLILIILTLVVATIGFSESKIQSHKVYRWLTYVVLILTTITGNLFTLLMFVSLFRYEHTSKYNIYNSWEAFISKIKQHKVALVSFALLTYLLTLSITGIYTFNTSLATQNQFNELLKGPSLAHPFGTDDFGRDLFTRLVVGTKLTYFISITSVVISVLFGVLFGMIAGYFTKVDNTVMRILDIIFAIPTLLLAVAIIASFGASTLTLIIALSIGNIPSFARTMRANVLEIKRQEYIQAAQITGESHRRILWSYILPNTLAPMIVRFSLNIGVVVLTTSGLSFLGLGVAPNVPEWGNILRTGSNFLETHSNLAIFPGLCIMLLVLAFNFIGDAVRDALDPKIQ</sequence>
<dbReference type="GO" id="GO:0005886">
    <property type="term" value="C:plasma membrane"/>
    <property type="evidence" value="ECO:0007669"/>
    <property type="project" value="UniProtKB-SubCell"/>
</dbReference>